<organism evidence="2">
    <name type="scientific">Tetraselmis chuii</name>
    <dbReference type="NCBI Taxonomy" id="63592"/>
    <lineage>
        <taxon>Eukaryota</taxon>
        <taxon>Viridiplantae</taxon>
        <taxon>Chlorophyta</taxon>
        <taxon>core chlorophytes</taxon>
        <taxon>Chlorodendrophyceae</taxon>
        <taxon>Chlorodendrales</taxon>
        <taxon>Chlorodendraceae</taxon>
        <taxon>Tetraselmis</taxon>
    </lineage>
</organism>
<dbReference type="EMBL" id="HBGG01006297">
    <property type="protein sequence ID" value="CAD9200823.1"/>
    <property type="molecule type" value="Transcribed_RNA"/>
</dbReference>
<name>A0A7S1SJJ0_9CHLO</name>
<proteinExistence type="predicted"/>
<feature type="region of interest" description="Disordered" evidence="1">
    <location>
        <begin position="48"/>
        <end position="73"/>
    </location>
</feature>
<accession>A0A7S1SJJ0</accession>
<gene>
    <name evidence="2" type="ORF">TCHU04912_LOCUS3056</name>
</gene>
<dbReference type="AlphaFoldDB" id="A0A7S1SJJ0"/>
<feature type="compositionally biased region" description="Low complexity" evidence="1">
    <location>
        <begin position="63"/>
        <end position="72"/>
    </location>
</feature>
<evidence type="ECO:0000256" key="1">
    <source>
        <dbReference type="SAM" id="MobiDB-lite"/>
    </source>
</evidence>
<protein>
    <submittedName>
        <fullName evidence="2">Uncharacterized protein</fullName>
    </submittedName>
</protein>
<sequence length="204" mass="22834">MSGHVWPPPVEQTRRSCPICDFSWLDKYRKDECPKCLSKLSTAAKALERRQPGEVSTYKHSSSESFQSESGSCPKGGAHSWKFGKCGKCQQPEGYDRHANDRVKRELARAGGGKELRKQCPTCDFKWMDKYRKPECPKCSRPLKITARMKPGEVSTWKHAPGDTLESMDGACVKGGFHYFKYGKCRKCGVGEGTLYATNLIKAG</sequence>
<reference evidence="2" key="1">
    <citation type="submission" date="2021-01" db="EMBL/GenBank/DDBJ databases">
        <authorList>
            <person name="Corre E."/>
            <person name="Pelletier E."/>
            <person name="Niang G."/>
            <person name="Scheremetjew M."/>
            <person name="Finn R."/>
            <person name="Kale V."/>
            <person name="Holt S."/>
            <person name="Cochrane G."/>
            <person name="Meng A."/>
            <person name="Brown T."/>
            <person name="Cohen L."/>
        </authorList>
    </citation>
    <scope>NUCLEOTIDE SEQUENCE</scope>
    <source>
        <strain evidence="2">PLY429</strain>
    </source>
</reference>
<evidence type="ECO:0000313" key="2">
    <source>
        <dbReference type="EMBL" id="CAD9200823.1"/>
    </source>
</evidence>